<keyword evidence="2" id="KW-1185">Reference proteome</keyword>
<gene>
    <name evidence="1" type="ORF">FSP39_023742</name>
</gene>
<dbReference type="Proteomes" id="UP001186944">
    <property type="component" value="Unassembled WGS sequence"/>
</dbReference>
<organism evidence="1 2">
    <name type="scientific">Pinctada imbricata</name>
    <name type="common">Atlantic pearl-oyster</name>
    <name type="synonym">Pinctada martensii</name>
    <dbReference type="NCBI Taxonomy" id="66713"/>
    <lineage>
        <taxon>Eukaryota</taxon>
        <taxon>Metazoa</taxon>
        <taxon>Spiralia</taxon>
        <taxon>Lophotrochozoa</taxon>
        <taxon>Mollusca</taxon>
        <taxon>Bivalvia</taxon>
        <taxon>Autobranchia</taxon>
        <taxon>Pteriomorphia</taxon>
        <taxon>Pterioida</taxon>
        <taxon>Pterioidea</taxon>
        <taxon>Pteriidae</taxon>
        <taxon>Pinctada</taxon>
    </lineage>
</organism>
<evidence type="ECO:0000313" key="1">
    <source>
        <dbReference type="EMBL" id="KAK3109138.1"/>
    </source>
</evidence>
<dbReference type="EMBL" id="VSWD01000001">
    <property type="protein sequence ID" value="KAK3109138.1"/>
    <property type="molecule type" value="Genomic_DNA"/>
</dbReference>
<dbReference type="PANTHER" id="PTHR31751:SF42">
    <property type="entry name" value="PROTEIN CBG10204"/>
    <property type="match status" value="1"/>
</dbReference>
<comment type="caution">
    <text evidence="1">The sequence shown here is derived from an EMBL/GenBank/DDBJ whole genome shotgun (WGS) entry which is preliminary data.</text>
</comment>
<proteinExistence type="predicted"/>
<sequence>MELEGLKRGLAYLDEAGSIDVNTLVRARHVMSKSYVKKERPDVNLYFDVWHVPKGISKKLETAAKRRDGEDIRPWIKSIVNNCYWVAASSSGNKEMVIDKWKSVSNHLINVHNHESSLFPQCIHKDLSEEADREWMKEGNYIIDQFNLISYISE</sequence>
<accession>A0AA88YNE9</accession>
<dbReference type="AlphaFoldDB" id="A0AA88YNE9"/>
<evidence type="ECO:0000313" key="2">
    <source>
        <dbReference type="Proteomes" id="UP001186944"/>
    </source>
</evidence>
<name>A0AA88YNE9_PINIB</name>
<protein>
    <submittedName>
        <fullName evidence="1">Uncharacterized protein</fullName>
    </submittedName>
</protein>
<dbReference type="PANTHER" id="PTHR31751">
    <property type="entry name" value="SI:CH211-108C17.2-RELATED-RELATED"/>
    <property type="match status" value="1"/>
</dbReference>
<reference evidence="1" key="1">
    <citation type="submission" date="2019-08" db="EMBL/GenBank/DDBJ databases">
        <title>The improved chromosome-level genome for the pearl oyster Pinctada fucata martensii using PacBio sequencing and Hi-C.</title>
        <authorList>
            <person name="Zheng Z."/>
        </authorList>
    </citation>
    <scope>NUCLEOTIDE SEQUENCE</scope>
    <source>
        <strain evidence="1">ZZ-2019</strain>
        <tissue evidence="1">Adductor muscle</tissue>
    </source>
</reference>